<organism evidence="1 2">
    <name type="scientific">Tulasnella calospora MUT 4182</name>
    <dbReference type="NCBI Taxonomy" id="1051891"/>
    <lineage>
        <taxon>Eukaryota</taxon>
        <taxon>Fungi</taxon>
        <taxon>Dikarya</taxon>
        <taxon>Basidiomycota</taxon>
        <taxon>Agaricomycotina</taxon>
        <taxon>Agaricomycetes</taxon>
        <taxon>Cantharellales</taxon>
        <taxon>Tulasnellaceae</taxon>
        <taxon>Tulasnella</taxon>
    </lineage>
</organism>
<reference evidence="1 2" key="1">
    <citation type="submission" date="2014-04" db="EMBL/GenBank/DDBJ databases">
        <authorList>
            <consortium name="DOE Joint Genome Institute"/>
            <person name="Kuo A."/>
            <person name="Girlanda M."/>
            <person name="Perotto S."/>
            <person name="Kohler A."/>
            <person name="Nagy L.G."/>
            <person name="Floudas D."/>
            <person name="Copeland A."/>
            <person name="Barry K.W."/>
            <person name="Cichocki N."/>
            <person name="Veneault-Fourrey C."/>
            <person name="LaButti K."/>
            <person name="Lindquist E.A."/>
            <person name="Lipzen A."/>
            <person name="Lundell T."/>
            <person name="Morin E."/>
            <person name="Murat C."/>
            <person name="Sun H."/>
            <person name="Tunlid A."/>
            <person name="Henrissat B."/>
            <person name="Grigoriev I.V."/>
            <person name="Hibbett D.S."/>
            <person name="Martin F."/>
            <person name="Nordberg H.P."/>
            <person name="Cantor M.N."/>
            <person name="Hua S.X."/>
        </authorList>
    </citation>
    <scope>NUCLEOTIDE SEQUENCE [LARGE SCALE GENOMIC DNA]</scope>
    <source>
        <strain evidence="1 2">MUT 4182</strain>
    </source>
</reference>
<keyword evidence="2" id="KW-1185">Reference proteome</keyword>
<protein>
    <submittedName>
        <fullName evidence="1">Uncharacterized protein</fullName>
    </submittedName>
</protein>
<dbReference type="EMBL" id="KN823241">
    <property type="protein sequence ID" value="KIO19094.1"/>
    <property type="molecule type" value="Genomic_DNA"/>
</dbReference>
<dbReference type="OrthoDB" id="3303288at2759"/>
<dbReference type="HOGENOM" id="CLU_1074399_0_0_1"/>
<evidence type="ECO:0000313" key="2">
    <source>
        <dbReference type="Proteomes" id="UP000054248"/>
    </source>
</evidence>
<dbReference type="AlphaFoldDB" id="A0A0C3Q6T7"/>
<proteinExistence type="predicted"/>
<reference evidence="2" key="2">
    <citation type="submission" date="2015-01" db="EMBL/GenBank/DDBJ databases">
        <title>Evolutionary Origins and Diversification of the Mycorrhizal Mutualists.</title>
        <authorList>
            <consortium name="DOE Joint Genome Institute"/>
            <consortium name="Mycorrhizal Genomics Consortium"/>
            <person name="Kohler A."/>
            <person name="Kuo A."/>
            <person name="Nagy L.G."/>
            <person name="Floudas D."/>
            <person name="Copeland A."/>
            <person name="Barry K.W."/>
            <person name="Cichocki N."/>
            <person name="Veneault-Fourrey C."/>
            <person name="LaButti K."/>
            <person name="Lindquist E.A."/>
            <person name="Lipzen A."/>
            <person name="Lundell T."/>
            <person name="Morin E."/>
            <person name="Murat C."/>
            <person name="Riley R."/>
            <person name="Ohm R."/>
            <person name="Sun H."/>
            <person name="Tunlid A."/>
            <person name="Henrissat B."/>
            <person name="Grigoriev I.V."/>
            <person name="Hibbett D.S."/>
            <person name="Martin F."/>
        </authorList>
    </citation>
    <scope>NUCLEOTIDE SEQUENCE [LARGE SCALE GENOMIC DNA]</scope>
    <source>
        <strain evidence="2">MUT 4182</strain>
    </source>
</reference>
<gene>
    <name evidence="1" type="ORF">M407DRAFT_31246</name>
</gene>
<accession>A0A0C3Q6T7</accession>
<dbReference type="Proteomes" id="UP000054248">
    <property type="component" value="Unassembled WGS sequence"/>
</dbReference>
<sequence length="259" mass="28510">MASGLEELFLNRVNTVGLDTDYPIAWAQNEPRPRVIALENSTSDQNPYHHFFQIIAPTLASQKPCGTLALCNEIYSNAVCVRPEEIHAPWPDAAAAVSTASFGVVAEDPHRAVRMMVTFLTSHRIDTRLTVIANGNRPTTFVPPHTTFVPSQTTSYFPEDVLGELPGTVTKISASVLADAAKILTFLRSIRRDKNTGRLGWAYPRLEVLDFGAVQGLTVGQVQSFLAGRYSDGNPLLIDGEVVQRPRLVTIEHRFLVDD</sequence>
<name>A0A0C3Q6T7_9AGAM</name>
<evidence type="ECO:0000313" key="1">
    <source>
        <dbReference type="EMBL" id="KIO19094.1"/>
    </source>
</evidence>